<dbReference type="InterPro" id="IPR002734">
    <property type="entry name" value="RibDG_C"/>
</dbReference>
<evidence type="ECO:0000256" key="8">
    <source>
        <dbReference type="ARBA" id="ARBA00023002"/>
    </source>
</evidence>
<feature type="domain" description="Bacterial bifunctional deaminase-reductase C-terminal" evidence="13">
    <location>
        <begin position="36"/>
        <end position="276"/>
    </location>
</feature>
<reference evidence="14 15" key="1">
    <citation type="submission" date="2024-02" db="EMBL/GenBank/DDBJ databases">
        <title>Discinaceae phylogenomics.</title>
        <authorList>
            <person name="Dirks A.C."/>
            <person name="James T.Y."/>
        </authorList>
    </citation>
    <scope>NUCLEOTIDE SEQUENCE [LARGE SCALE GENOMIC DNA]</scope>
    <source>
        <strain evidence="14 15">ACD0624</strain>
    </source>
</reference>
<accession>A0ABR3GEJ7</accession>
<dbReference type="InterPro" id="IPR050765">
    <property type="entry name" value="Riboflavin_Biosynth_HTPR"/>
</dbReference>
<dbReference type="SUPFAM" id="SSF53597">
    <property type="entry name" value="Dihydrofolate reductase-like"/>
    <property type="match status" value="1"/>
</dbReference>
<dbReference type="InterPro" id="IPR024072">
    <property type="entry name" value="DHFR-like_dom_sf"/>
</dbReference>
<evidence type="ECO:0000313" key="15">
    <source>
        <dbReference type="Proteomes" id="UP001447188"/>
    </source>
</evidence>
<dbReference type="EMBL" id="JBBBZM010000096">
    <property type="protein sequence ID" value="KAL0634389.1"/>
    <property type="molecule type" value="Genomic_DNA"/>
</dbReference>
<evidence type="ECO:0000256" key="10">
    <source>
        <dbReference type="ARBA" id="ARBA00031630"/>
    </source>
</evidence>
<keyword evidence="7" id="KW-0521">NADP</keyword>
<evidence type="ECO:0000256" key="7">
    <source>
        <dbReference type="ARBA" id="ARBA00022857"/>
    </source>
</evidence>
<keyword evidence="6" id="KW-0686">Riboflavin biosynthesis</keyword>
<sequence>MTSQDTLTFHPQTACFLAPYLPAVFPTSSTHPHPHPFTTLTYAASLDSHLSLSPGAQTYLSGPLSKSLTHYLRSRHSAILIGVSTAVADDPGLNSRLRGVDLEGQPRPIIIDPDFRWEFTRDSRVLKTAREGNGKAPYIIVNASNAAAVDEDRLRWLAEAGGRVFWMPELPSEPGPRSSSSSRSRWSWDQILGFIKSECKVDSLMIEGGGVVINSLLSSPGNLKLINSVVITIAPVYLGQGGVNVSPAAQTGESGQRVSAVKFKEVQWNVLGNDVVMVARPDV</sequence>
<dbReference type="Proteomes" id="UP001447188">
    <property type="component" value="Unassembled WGS sequence"/>
</dbReference>
<keyword evidence="15" id="KW-1185">Reference proteome</keyword>
<comment type="function">
    <text evidence="1">Catalyzes an early step in riboflavin biosynthesis, the NADPH-dependent reduction of the ribose side chain of 2,5-diamino-6-ribosylamino-4(3H)-pyrimidinone 5'-phosphate, yielding 2,5-diamino-6-ribitylamino-4(3H)-pyrimidinone 5'-phosphate.</text>
</comment>
<protein>
    <recommendedName>
        <fullName evidence="5">2,5-diamino-6-ribosylamino-4(3H)-pyrimidinone 5'-phosphate reductase</fullName>
        <ecNumber evidence="4">1.1.1.302</ecNumber>
    </recommendedName>
    <alternativeName>
        <fullName evidence="10">2,5-diamino-6-(5-phospho-D-ribosylamino)pyrimidin-4(3H)-one reductase</fullName>
    </alternativeName>
    <alternativeName>
        <fullName evidence="9">2,5-diamino-6-ribitylamino-4(3H)-pyrimidinone 5'-phosphate synthase</fullName>
    </alternativeName>
</protein>
<dbReference type="GO" id="GO:0016491">
    <property type="term" value="F:oxidoreductase activity"/>
    <property type="evidence" value="ECO:0007669"/>
    <property type="project" value="UniProtKB-KW"/>
</dbReference>
<name>A0ABR3GEJ7_9PEZI</name>
<comment type="catalytic activity">
    <reaction evidence="12">
        <text>2,5-diamino-6-(1-D-ribitylamino)pyrimidin-4(3H)-one 5'-phosphate + NADP(+) = 2,5-diamino-6-(1-D-ribosylamino)pyrimidin-4(3H)-one 5'-phosphate + NADPH + H(+)</text>
        <dbReference type="Rhea" id="RHEA:27278"/>
        <dbReference type="ChEBI" id="CHEBI:15378"/>
        <dbReference type="ChEBI" id="CHEBI:57783"/>
        <dbReference type="ChEBI" id="CHEBI:58349"/>
        <dbReference type="ChEBI" id="CHEBI:58890"/>
        <dbReference type="ChEBI" id="CHEBI:59545"/>
        <dbReference type="EC" id="1.1.1.302"/>
    </reaction>
</comment>
<evidence type="ECO:0000256" key="2">
    <source>
        <dbReference type="ARBA" id="ARBA00005104"/>
    </source>
</evidence>
<evidence type="ECO:0000256" key="4">
    <source>
        <dbReference type="ARBA" id="ARBA00012851"/>
    </source>
</evidence>
<proteinExistence type="inferred from homology"/>
<comment type="catalytic activity">
    <reaction evidence="11">
        <text>2,5-diamino-6-(1-D-ribitylamino)pyrimidin-4(3H)-one 5'-phosphate + NAD(+) = 2,5-diamino-6-(1-D-ribosylamino)pyrimidin-4(3H)-one 5'-phosphate + NADH + H(+)</text>
        <dbReference type="Rhea" id="RHEA:27274"/>
        <dbReference type="ChEBI" id="CHEBI:15378"/>
        <dbReference type="ChEBI" id="CHEBI:57540"/>
        <dbReference type="ChEBI" id="CHEBI:57945"/>
        <dbReference type="ChEBI" id="CHEBI:58890"/>
        <dbReference type="ChEBI" id="CHEBI:59545"/>
        <dbReference type="EC" id="1.1.1.302"/>
    </reaction>
</comment>
<evidence type="ECO:0000256" key="6">
    <source>
        <dbReference type="ARBA" id="ARBA00022619"/>
    </source>
</evidence>
<comment type="caution">
    <text evidence="14">The sequence shown here is derived from an EMBL/GenBank/DDBJ whole genome shotgun (WGS) entry which is preliminary data.</text>
</comment>
<comment type="pathway">
    <text evidence="2">Cofactor biosynthesis; riboflavin biosynthesis.</text>
</comment>
<dbReference type="PANTHER" id="PTHR38011:SF7">
    <property type="entry name" value="2,5-DIAMINO-6-RIBOSYLAMINO-4(3H)-PYRIMIDINONE 5'-PHOSPHATE REDUCTASE"/>
    <property type="match status" value="1"/>
</dbReference>
<evidence type="ECO:0000256" key="12">
    <source>
        <dbReference type="ARBA" id="ARBA00049020"/>
    </source>
</evidence>
<keyword evidence="8 14" id="KW-0560">Oxidoreductase</keyword>
<comment type="similarity">
    <text evidence="3">Belongs to the HTP reductase family.</text>
</comment>
<evidence type="ECO:0000256" key="3">
    <source>
        <dbReference type="ARBA" id="ARBA00009723"/>
    </source>
</evidence>
<evidence type="ECO:0000256" key="11">
    <source>
        <dbReference type="ARBA" id="ARBA00047550"/>
    </source>
</evidence>
<organism evidence="14 15">
    <name type="scientific">Discina gigas</name>
    <dbReference type="NCBI Taxonomy" id="1032678"/>
    <lineage>
        <taxon>Eukaryota</taxon>
        <taxon>Fungi</taxon>
        <taxon>Dikarya</taxon>
        <taxon>Ascomycota</taxon>
        <taxon>Pezizomycotina</taxon>
        <taxon>Pezizomycetes</taxon>
        <taxon>Pezizales</taxon>
        <taxon>Discinaceae</taxon>
        <taxon>Discina</taxon>
    </lineage>
</organism>
<dbReference type="Pfam" id="PF01872">
    <property type="entry name" value="RibD_C"/>
    <property type="match status" value="1"/>
</dbReference>
<dbReference type="EC" id="1.1.1.302" evidence="4"/>
<evidence type="ECO:0000259" key="13">
    <source>
        <dbReference type="Pfam" id="PF01872"/>
    </source>
</evidence>
<dbReference type="PANTHER" id="PTHR38011">
    <property type="entry name" value="DIHYDROFOLATE REDUCTASE FAMILY PROTEIN (AFU_ORTHOLOGUE AFUA_8G06820)"/>
    <property type="match status" value="1"/>
</dbReference>
<evidence type="ECO:0000256" key="5">
    <source>
        <dbReference type="ARBA" id="ARBA00015035"/>
    </source>
</evidence>
<evidence type="ECO:0000256" key="1">
    <source>
        <dbReference type="ARBA" id="ARBA00003555"/>
    </source>
</evidence>
<evidence type="ECO:0000256" key="9">
    <source>
        <dbReference type="ARBA" id="ARBA00030073"/>
    </source>
</evidence>
<evidence type="ECO:0000313" key="14">
    <source>
        <dbReference type="EMBL" id="KAL0634389.1"/>
    </source>
</evidence>
<dbReference type="Gene3D" id="3.40.430.10">
    <property type="entry name" value="Dihydrofolate Reductase, subunit A"/>
    <property type="match status" value="1"/>
</dbReference>
<gene>
    <name evidence="14" type="primary">RIB7</name>
    <name evidence="14" type="ORF">Q9L58_006710</name>
</gene>